<dbReference type="RefSeq" id="WP_104439674.1">
    <property type="nucleotide sequence ID" value="NZ_PTJA01000020.1"/>
</dbReference>
<dbReference type="AlphaFoldDB" id="A0A2S6HDF7"/>
<feature type="transmembrane region" description="Helical" evidence="1">
    <location>
        <begin position="124"/>
        <end position="143"/>
    </location>
</feature>
<accession>A0A2S6HDF7</accession>
<proteinExistence type="predicted"/>
<organism evidence="2 3">
    <name type="scientific">Lacrimispora xylanisolvens</name>
    <dbReference type="NCBI Taxonomy" id="384636"/>
    <lineage>
        <taxon>Bacteria</taxon>
        <taxon>Bacillati</taxon>
        <taxon>Bacillota</taxon>
        <taxon>Clostridia</taxon>
        <taxon>Lachnospirales</taxon>
        <taxon>Lachnospiraceae</taxon>
        <taxon>Lacrimispora</taxon>
    </lineage>
</organism>
<evidence type="ECO:0000256" key="1">
    <source>
        <dbReference type="SAM" id="Phobius"/>
    </source>
</evidence>
<dbReference type="PANTHER" id="PTHR36832">
    <property type="entry name" value="SLR1174 PROTEIN-RELATED"/>
    <property type="match status" value="1"/>
</dbReference>
<keyword evidence="3" id="KW-1185">Reference proteome</keyword>
<keyword evidence="1" id="KW-0812">Transmembrane</keyword>
<reference evidence="2 3" key="1">
    <citation type="submission" date="2018-02" db="EMBL/GenBank/DDBJ databases">
        <title>Genomic Encyclopedia of Archaeal and Bacterial Type Strains, Phase II (KMG-II): from individual species to whole genera.</title>
        <authorList>
            <person name="Goeker M."/>
        </authorList>
    </citation>
    <scope>NUCLEOTIDE SEQUENCE [LARGE SCALE GENOMIC DNA]</scope>
    <source>
        <strain evidence="2 3">DSM 3808</strain>
    </source>
</reference>
<sequence>MKQVKTILSGCGSLSRAVCSTTLICSKQIFDGGFLCVAGGYVVQIAQFIMLTFIWKTLAQTNALPANVSLDQLMTYTLMSAVLHEELNIISPATSSLWEGSVIGRFLRPMAIEASFISETIGRFWVPNFLFLGIPLLLFAPVLSVSPLPASFRMGILSLISLLLAICIGFAIDLLFASLAMNLKNGCFAALAVREAVYSLLSGEMIPFSLFPKKLGALFSLLPLGSVAHGPLTIYTGTALFPHRVLALQFFWAVSLWALAIYVFNKSKERMISFGG</sequence>
<dbReference type="OrthoDB" id="8582979at2"/>
<gene>
    <name evidence="2" type="ORF">BXY41_12013</name>
</gene>
<dbReference type="EMBL" id="PTJA01000020">
    <property type="protein sequence ID" value="PPK75480.1"/>
    <property type="molecule type" value="Genomic_DNA"/>
</dbReference>
<feature type="transmembrane region" description="Helical" evidence="1">
    <location>
        <begin position="155"/>
        <end position="176"/>
    </location>
</feature>
<evidence type="ECO:0000313" key="2">
    <source>
        <dbReference type="EMBL" id="PPK75480.1"/>
    </source>
</evidence>
<name>A0A2S6HDF7_9FIRM</name>
<protein>
    <submittedName>
        <fullName evidence="2">ABC-2 type transport system permease protein</fullName>
    </submittedName>
</protein>
<keyword evidence="1" id="KW-1133">Transmembrane helix</keyword>
<keyword evidence="1" id="KW-0472">Membrane</keyword>
<dbReference type="Proteomes" id="UP000237749">
    <property type="component" value="Unassembled WGS sequence"/>
</dbReference>
<evidence type="ECO:0000313" key="3">
    <source>
        <dbReference type="Proteomes" id="UP000237749"/>
    </source>
</evidence>
<dbReference type="PANTHER" id="PTHR36832:SF1">
    <property type="entry name" value="SLR1174 PROTEIN"/>
    <property type="match status" value="1"/>
</dbReference>
<feature type="transmembrane region" description="Helical" evidence="1">
    <location>
        <begin position="246"/>
        <end position="264"/>
    </location>
</feature>
<comment type="caution">
    <text evidence="2">The sequence shown here is derived from an EMBL/GenBank/DDBJ whole genome shotgun (WGS) entry which is preliminary data.</text>
</comment>
<feature type="transmembrane region" description="Helical" evidence="1">
    <location>
        <begin position="29"/>
        <end position="55"/>
    </location>
</feature>